<feature type="signal peptide" evidence="1">
    <location>
        <begin position="1"/>
        <end position="22"/>
    </location>
</feature>
<dbReference type="STRING" id="282199.GCA_001049735_00350"/>
<proteinExistence type="predicted"/>
<feature type="chain" id="PRO_5006712180" description="Antifreeze glycopeptide polyprotein" evidence="1">
    <location>
        <begin position="23"/>
        <end position="529"/>
    </location>
</feature>
<evidence type="ECO:0000256" key="1">
    <source>
        <dbReference type="SAM" id="SignalP"/>
    </source>
</evidence>
<evidence type="ECO:0000313" key="2">
    <source>
        <dbReference type="EMBL" id="CRK74323.1"/>
    </source>
</evidence>
<name>A0A0U1NIL9_9RHOB</name>
<keyword evidence="1" id="KW-0732">Signal</keyword>
<organism evidence="2 3">
    <name type="scientific">Nereida ignava</name>
    <dbReference type="NCBI Taxonomy" id="282199"/>
    <lineage>
        <taxon>Bacteria</taxon>
        <taxon>Pseudomonadati</taxon>
        <taxon>Pseudomonadota</taxon>
        <taxon>Alphaproteobacteria</taxon>
        <taxon>Rhodobacterales</taxon>
        <taxon>Roseobacteraceae</taxon>
        <taxon>Nereida</taxon>
    </lineage>
</organism>
<gene>
    <name evidence="2" type="ORF">NIG5292_00350</name>
</gene>
<dbReference type="Proteomes" id="UP000048949">
    <property type="component" value="Unassembled WGS sequence"/>
</dbReference>
<accession>A0A0U1NIL9</accession>
<reference evidence="2 3" key="1">
    <citation type="submission" date="2015-04" db="EMBL/GenBank/DDBJ databases">
        <authorList>
            <person name="Syromyatnikov M.Y."/>
            <person name="Popov V.N."/>
        </authorList>
    </citation>
    <scope>NUCLEOTIDE SEQUENCE [LARGE SCALE GENOMIC DNA]</scope>
    <source>
        <strain evidence="2 3">CECT 5292</strain>
    </source>
</reference>
<dbReference type="AlphaFoldDB" id="A0A0U1NIL9"/>
<keyword evidence="3" id="KW-1185">Reference proteome</keyword>
<protein>
    <recommendedName>
        <fullName evidence="4">Antifreeze glycopeptide polyprotein</fullName>
    </recommendedName>
</protein>
<dbReference type="EMBL" id="CVQV01000002">
    <property type="protein sequence ID" value="CRK74323.1"/>
    <property type="molecule type" value="Genomic_DNA"/>
</dbReference>
<sequence length="529" mass="56066">MQAKHVGLAGFACCLWACMASAQEEPLSTIDWLSETLRGPQTVPPAGTLPLINLDATVRSLTLRPGGNLAEQITIPEVTVEPLGAPKTRAVGLSPPSATGLPHTLWTASDPETLSPLLRAVGAPTIPAMQQLLRRLLVAEADTPITRDPEADILVARVDALLAMGDVETSLALLDQAGAMTPQLFARWFDLSLLTGTEDAACTALMANVALRAALPTRVFCLSRTGDWNAAALTLKTGEALGEIPADKAALLAQFLDPELAEESINLAPRRAITPLEFTLRRAIGTPLPTTTLPLAYATTALTPDNGWKTQIDAAIRLARTGSLSSNRLLDVMTANIPSASGGVWELAEAWQRLDISVTARNPSAISRALPTAWIEARKVGVQTAMADLYSEPLKDLPLTGPAQITRAEMMLVSPLYESVSAKDTANTDLAFAQSVAVGTPIASLAGSLIERIIVDGFATNTLPPQNAELLRQGKLGETLVRAIVTAEQAATGDLRDIAQVIALLRQTGLESTARQLALNLLLIDRLRT</sequence>
<evidence type="ECO:0008006" key="4">
    <source>
        <dbReference type="Google" id="ProtNLM"/>
    </source>
</evidence>
<evidence type="ECO:0000313" key="3">
    <source>
        <dbReference type="Proteomes" id="UP000048949"/>
    </source>
</evidence>